<keyword evidence="1" id="KW-0472">Membrane</keyword>
<keyword evidence="1" id="KW-1133">Transmembrane helix</keyword>
<dbReference type="EMBL" id="WIXE01025016">
    <property type="protein sequence ID" value="KAK5965076.1"/>
    <property type="molecule type" value="Genomic_DNA"/>
</dbReference>
<protein>
    <recommendedName>
        <fullName evidence="2">Neurotransmitter-gated ion-channel transmembrane domain-containing protein</fullName>
    </recommendedName>
</protein>
<keyword evidence="1" id="KW-0812">Transmembrane</keyword>
<sequence length="201" mass="23010">MVSNMSPPQSKSVPILAAFFSCCLMVVACSCVFTVLTICLHQRKAETHEMSPLMRRVFVEWLPYILMMRTPDHPRAPKPKVIGKTILPIHRLSTLPILNLPRPSTLNTAIQKCSSRKFEKRPLYLTYFDQFCDELEVVNSNLEKMTATLKDIYAHELITSEWRFAAMAVDRLCLYLFSIFIAVSTCGIIMPHIIMGIREEV</sequence>
<reference evidence="3 4" key="1">
    <citation type="submission" date="2019-10" db="EMBL/GenBank/DDBJ databases">
        <title>Assembly and Annotation for the nematode Trichostrongylus colubriformis.</title>
        <authorList>
            <person name="Martin J."/>
        </authorList>
    </citation>
    <scope>NUCLEOTIDE SEQUENCE [LARGE SCALE GENOMIC DNA]</scope>
    <source>
        <strain evidence="3">G859</strain>
        <tissue evidence="3">Whole worm</tissue>
    </source>
</reference>
<dbReference type="Gene3D" id="1.20.58.390">
    <property type="entry name" value="Neurotransmitter-gated ion-channel transmembrane domain"/>
    <property type="match status" value="2"/>
</dbReference>
<feature type="transmembrane region" description="Helical" evidence="1">
    <location>
        <begin position="15"/>
        <end position="40"/>
    </location>
</feature>
<dbReference type="Pfam" id="PF02932">
    <property type="entry name" value="Neur_chan_memb"/>
    <property type="match status" value="1"/>
</dbReference>
<accession>A0AAN8ENW1</accession>
<feature type="transmembrane region" description="Helical" evidence="1">
    <location>
        <begin position="172"/>
        <end position="194"/>
    </location>
</feature>
<evidence type="ECO:0000256" key="1">
    <source>
        <dbReference type="SAM" id="Phobius"/>
    </source>
</evidence>
<evidence type="ECO:0000259" key="2">
    <source>
        <dbReference type="Pfam" id="PF02932"/>
    </source>
</evidence>
<dbReference type="Proteomes" id="UP001331761">
    <property type="component" value="Unassembled WGS sequence"/>
</dbReference>
<name>A0AAN8ENW1_TRICO</name>
<evidence type="ECO:0000313" key="3">
    <source>
        <dbReference type="EMBL" id="KAK5965076.1"/>
    </source>
</evidence>
<dbReference type="InterPro" id="IPR006029">
    <property type="entry name" value="Neurotrans-gated_channel_TM"/>
</dbReference>
<keyword evidence="4" id="KW-1185">Reference proteome</keyword>
<comment type="caution">
    <text evidence="3">The sequence shown here is derived from an EMBL/GenBank/DDBJ whole genome shotgun (WGS) entry which is preliminary data.</text>
</comment>
<evidence type="ECO:0000313" key="4">
    <source>
        <dbReference type="Proteomes" id="UP001331761"/>
    </source>
</evidence>
<organism evidence="3 4">
    <name type="scientific">Trichostrongylus colubriformis</name>
    <name type="common">Black scour worm</name>
    <dbReference type="NCBI Taxonomy" id="6319"/>
    <lineage>
        <taxon>Eukaryota</taxon>
        <taxon>Metazoa</taxon>
        <taxon>Ecdysozoa</taxon>
        <taxon>Nematoda</taxon>
        <taxon>Chromadorea</taxon>
        <taxon>Rhabditida</taxon>
        <taxon>Rhabditina</taxon>
        <taxon>Rhabditomorpha</taxon>
        <taxon>Strongyloidea</taxon>
        <taxon>Trichostrongylidae</taxon>
        <taxon>Trichostrongylus</taxon>
    </lineage>
</organism>
<dbReference type="InterPro" id="IPR036719">
    <property type="entry name" value="Neuro-gated_channel_TM_sf"/>
</dbReference>
<gene>
    <name evidence="3" type="ORF">GCK32_015652</name>
</gene>
<dbReference type="InterPro" id="IPR038050">
    <property type="entry name" value="Neuro_actylchol_rec"/>
</dbReference>
<dbReference type="SUPFAM" id="SSF90112">
    <property type="entry name" value="Neurotransmitter-gated ion-channel transmembrane pore"/>
    <property type="match status" value="1"/>
</dbReference>
<dbReference type="GO" id="GO:0006811">
    <property type="term" value="P:monoatomic ion transport"/>
    <property type="evidence" value="ECO:0007669"/>
    <property type="project" value="InterPro"/>
</dbReference>
<dbReference type="AlphaFoldDB" id="A0AAN8ENW1"/>
<proteinExistence type="predicted"/>
<feature type="domain" description="Neurotransmitter-gated ion-channel transmembrane" evidence="2">
    <location>
        <begin position="3"/>
        <end position="188"/>
    </location>
</feature>
<dbReference type="GO" id="GO:0016020">
    <property type="term" value="C:membrane"/>
    <property type="evidence" value="ECO:0007669"/>
    <property type="project" value="InterPro"/>
</dbReference>